<organism evidence="1 2">
    <name type="scientific">Coregonus suidteri</name>
    <dbReference type="NCBI Taxonomy" id="861788"/>
    <lineage>
        <taxon>Eukaryota</taxon>
        <taxon>Metazoa</taxon>
        <taxon>Chordata</taxon>
        <taxon>Craniata</taxon>
        <taxon>Vertebrata</taxon>
        <taxon>Euteleostomi</taxon>
        <taxon>Actinopterygii</taxon>
        <taxon>Neopterygii</taxon>
        <taxon>Teleostei</taxon>
        <taxon>Protacanthopterygii</taxon>
        <taxon>Salmoniformes</taxon>
        <taxon>Salmonidae</taxon>
        <taxon>Coregoninae</taxon>
        <taxon>Coregonus</taxon>
    </lineage>
</organism>
<dbReference type="EMBL" id="JAGTTL010000005">
    <property type="protein sequence ID" value="KAK6321980.1"/>
    <property type="molecule type" value="Genomic_DNA"/>
</dbReference>
<proteinExistence type="predicted"/>
<keyword evidence="2" id="KW-1185">Reference proteome</keyword>
<reference evidence="1 2" key="1">
    <citation type="submission" date="2021-04" db="EMBL/GenBank/DDBJ databases">
        <authorList>
            <person name="De Guttry C."/>
            <person name="Zahm M."/>
            <person name="Klopp C."/>
            <person name="Cabau C."/>
            <person name="Louis A."/>
            <person name="Berthelot C."/>
            <person name="Parey E."/>
            <person name="Roest Crollius H."/>
            <person name="Montfort J."/>
            <person name="Robinson-Rechavi M."/>
            <person name="Bucao C."/>
            <person name="Bouchez O."/>
            <person name="Gislard M."/>
            <person name="Lluch J."/>
            <person name="Milhes M."/>
            <person name="Lampietro C."/>
            <person name="Lopez Roques C."/>
            <person name="Donnadieu C."/>
            <person name="Braasch I."/>
            <person name="Desvignes T."/>
            <person name="Postlethwait J."/>
            <person name="Bobe J."/>
            <person name="Wedekind C."/>
            <person name="Guiguen Y."/>
        </authorList>
    </citation>
    <scope>NUCLEOTIDE SEQUENCE [LARGE SCALE GENOMIC DNA]</scope>
    <source>
        <strain evidence="1">Cs_M1</strain>
        <tissue evidence="1">Blood</tissue>
    </source>
</reference>
<name>A0AAN8QZ81_9TELE</name>
<evidence type="ECO:0000313" key="2">
    <source>
        <dbReference type="Proteomes" id="UP001356427"/>
    </source>
</evidence>
<protein>
    <submittedName>
        <fullName evidence="1">Uncharacterized protein</fullName>
    </submittedName>
</protein>
<accession>A0AAN8QZ81</accession>
<dbReference type="Proteomes" id="UP001356427">
    <property type="component" value="Unassembled WGS sequence"/>
</dbReference>
<sequence length="137" mass="16013">MVSLTPTRARRCVGCNAIIAVAMEREYRHHWRWRWRGGVWVYMDTRSHDLVRNSLAEEQHYDSAMSHHEKPCTEHCTATPLHHVVMSRLLGRGLEEQTGTLVRAELEDTSRLQFNYRTDRVIAWIKGSDQKDLKITG</sequence>
<dbReference type="AlphaFoldDB" id="A0AAN8QZ81"/>
<comment type="caution">
    <text evidence="1">The sequence shown here is derived from an EMBL/GenBank/DDBJ whole genome shotgun (WGS) entry which is preliminary data.</text>
</comment>
<gene>
    <name evidence="1" type="ORF">J4Q44_G00067720</name>
</gene>
<evidence type="ECO:0000313" key="1">
    <source>
        <dbReference type="EMBL" id="KAK6321980.1"/>
    </source>
</evidence>